<protein>
    <submittedName>
        <fullName evidence="2">Uncharacterized protein</fullName>
    </submittedName>
</protein>
<reference evidence="2" key="1">
    <citation type="submission" date="2016-11" db="UniProtKB">
        <authorList>
            <consortium name="WormBaseParasite"/>
        </authorList>
    </citation>
    <scope>IDENTIFICATION</scope>
</reference>
<name>A0A1I7WN02_HETBA</name>
<organism evidence="1 2">
    <name type="scientific">Heterorhabditis bacteriophora</name>
    <name type="common">Entomopathogenic nematode worm</name>
    <dbReference type="NCBI Taxonomy" id="37862"/>
    <lineage>
        <taxon>Eukaryota</taxon>
        <taxon>Metazoa</taxon>
        <taxon>Ecdysozoa</taxon>
        <taxon>Nematoda</taxon>
        <taxon>Chromadorea</taxon>
        <taxon>Rhabditida</taxon>
        <taxon>Rhabditina</taxon>
        <taxon>Rhabditomorpha</taxon>
        <taxon>Strongyloidea</taxon>
        <taxon>Heterorhabditidae</taxon>
        <taxon>Heterorhabditis</taxon>
    </lineage>
</organism>
<dbReference type="Proteomes" id="UP000095283">
    <property type="component" value="Unplaced"/>
</dbReference>
<sequence length="268" mass="30213">MSRETSKSPTNEVRINLPLQDVSDEGDVIDMNNMDGFLKIVNELAEDDESAPEKVAELSRKHKDILERKSGDVESFLFNCNANIGSAAMAAAIKALFDTSATKNFEQGTDRAVELLKHYIDNKKFTAAHLRLVPEIAYPLIRNAVNYCLTKKNENEFSRALAQLENAILLPGNAASLIQIDALKKLYNVIDVCNDSLLTCYVGFKTLYFLYTSTFYRLEELQWETERMDVLTQMNPQLLQRSLKNTFTAFAFNNDDEGLSMSSSPLEV</sequence>
<evidence type="ECO:0000313" key="1">
    <source>
        <dbReference type="Proteomes" id="UP000095283"/>
    </source>
</evidence>
<dbReference type="AlphaFoldDB" id="A0A1I7WN02"/>
<accession>A0A1I7WN02</accession>
<dbReference type="WBParaSite" id="Hba_06462">
    <property type="protein sequence ID" value="Hba_06462"/>
    <property type="gene ID" value="Hba_06462"/>
</dbReference>
<proteinExistence type="predicted"/>
<keyword evidence="1" id="KW-1185">Reference proteome</keyword>
<evidence type="ECO:0000313" key="2">
    <source>
        <dbReference type="WBParaSite" id="Hba_06462"/>
    </source>
</evidence>